<comment type="caution">
    <text evidence="2">The sequence shown here is derived from an EMBL/GenBank/DDBJ whole genome shotgun (WGS) entry which is preliminary data.</text>
</comment>
<evidence type="ECO:0000313" key="3">
    <source>
        <dbReference type="Proteomes" id="UP000593564"/>
    </source>
</evidence>
<keyword evidence="1" id="KW-1133">Transmembrane helix</keyword>
<dbReference type="Proteomes" id="UP000593564">
    <property type="component" value="Unassembled WGS sequence"/>
</dbReference>
<evidence type="ECO:0000256" key="1">
    <source>
        <dbReference type="SAM" id="Phobius"/>
    </source>
</evidence>
<protein>
    <submittedName>
        <fullName evidence="2">Uncharacterized protein</fullName>
    </submittedName>
</protein>
<dbReference type="EMBL" id="JACBKZ010000002">
    <property type="protein sequence ID" value="KAF5956275.1"/>
    <property type="molecule type" value="Genomic_DNA"/>
</dbReference>
<keyword evidence="1" id="KW-0812">Transmembrane</keyword>
<keyword evidence="1" id="KW-0472">Membrane</keyword>
<reference evidence="2 3" key="2">
    <citation type="submission" date="2020-07" db="EMBL/GenBank/DDBJ databases">
        <title>Genome assembly of wild tea tree DASZ reveals pedigree and selection history of tea varieties.</title>
        <authorList>
            <person name="Zhang W."/>
        </authorList>
    </citation>
    <scope>NUCLEOTIDE SEQUENCE [LARGE SCALE GENOMIC DNA]</scope>
    <source>
        <strain evidence="3">cv. G240</strain>
        <tissue evidence="2">Leaf</tissue>
    </source>
</reference>
<accession>A0A7J7HUV1</accession>
<name>A0A7J7HUV1_CAMSI</name>
<feature type="transmembrane region" description="Helical" evidence="1">
    <location>
        <begin position="69"/>
        <end position="90"/>
    </location>
</feature>
<keyword evidence="3" id="KW-1185">Reference proteome</keyword>
<reference evidence="3" key="1">
    <citation type="journal article" date="2020" name="Nat. Commun.">
        <title>Genome assembly of wild tea tree DASZ reveals pedigree and selection history of tea varieties.</title>
        <authorList>
            <person name="Zhang W."/>
            <person name="Zhang Y."/>
            <person name="Qiu H."/>
            <person name="Guo Y."/>
            <person name="Wan H."/>
            <person name="Zhang X."/>
            <person name="Scossa F."/>
            <person name="Alseekh S."/>
            <person name="Zhang Q."/>
            <person name="Wang P."/>
            <person name="Xu L."/>
            <person name="Schmidt M.H."/>
            <person name="Jia X."/>
            <person name="Li D."/>
            <person name="Zhu A."/>
            <person name="Guo F."/>
            <person name="Chen W."/>
            <person name="Ni D."/>
            <person name="Usadel B."/>
            <person name="Fernie A.R."/>
            <person name="Wen W."/>
        </authorList>
    </citation>
    <scope>NUCLEOTIDE SEQUENCE [LARGE SCALE GENOMIC DNA]</scope>
    <source>
        <strain evidence="3">cv. G240</strain>
    </source>
</reference>
<gene>
    <name evidence="2" type="ORF">HYC85_003500</name>
</gene>
<organism evidence="2 3">
    <name type="scientific">Camellia sinensis</name>
    <name type="common">Tea plant</name>
    <name type="synonym">Thea sinensis</name>
    <dbReference type="NCBI Taxonomy" id="4442"/>
    <lineage>
        <taxon>Eukaryota</taxon>
        <taxon>Viridiplantae</taxon>
        <taxon>Streptophyta</taxon>
        <taxon>Embryophyta</taxon>
        <taxon>Tracheophyta</taxon>
        <taxon>Spermatophyta</taxon>
        <taxon>Magnoliopsida</taxon>
        <taxon>eudicotyledons</taxon>
        <taxon>Gunneridae</taxon>
        <taxon>Pentapetalae</taxon>
        <taxon>asterids</taxon>
        <taxon>Ericales</taxon>
        <taxon>Theaceae</taxon>
        <taxon>Camellia</taxon>
    </lineage>
</organism>
<evidence type="ECO:0000313" key="2">
    <source>
        <dbReference type="EMBL" id="KAF5956275.1"/>
    </source>
</evidence>
<proteinExistence type="predicted"/>
<dbReference type="AlphaFoldDB" id="A0A7J7HUV1"/>
<sequence>MLIPAPPTGVFVSFQDEWQRGLKALTVDTVNKLKNALLELENETQNDYKVINMDQWTSFLRFCCQVSRFFSFTTYFTLHFCLFLLFRLLYNHFCIYFGR</sequence>